<accession>A0A7S4NCV1</accession>
<organism evidence="1">
    <name type="scientific">Odontella aurita</name>
    <dbReference type="NCBI Taxonomy" id="265563"/>
    <lineage>
        <taxon>Eukaryota</taxon>
        <taxon>Sar</taxon>
        <taxon>Stramenopiles</taxon>
        <taxon>Ochrophyta</taxon>
        <taxon>Bacillariophyta</taxon>
        <taxon>Mediophyceae</taxon>
        <taxon>Biddulphiophycidae</taxon>
        <taxon>Eupodiscales</taxon>
        <taxon>Odontellaceae</taxon>
        <taxon>Odontella</taxon>
    </lineage>
</organism>
<evidence type="ECO:0000313" key="1">
    <source>
        <dbReference type="EMBL" id="CAE2278705.1"/>
    </source>
</evidence>
<protein>
    <submittedName>
        <fullName evidence="1">Uncharacterized protein</fullName>
    </submittedName>
</protein>
<reference evidence="1" key="1">
    <citation type="submission" date="2021-01" db="EMBL/GenBank/DDBJ databases">
        <authorList>
            <person name="Corre E."/>
            <person name="Pelletier E."/>
            <person name="Niang G."/>
            <person name="Scheremetjew M."/>
            <person name="Finn R."/>
            <person name="Kale V."/>
            <person name="Holt S."/>
            <person name="Cochrane G."/>
            <person name="Meng A."/>
            <person name="Brown T."/>
            <person name="Cohen L."/>
        </authorList>
    </citation>
    <scope>NUCLEOTIDE SEQUENCE</scope>
    <source>
        <strain evidence="1">Isolate 1302-5</strain>
    </source>
</reference>
<dbReference type="InterPro" id="IPR029058">
    <property type="entry name" value="AB_hydrolase_fold"/>
</dbReference>
<name>A0A7S4NCV1_9STRA</name>
<dbReference type="EMBL" id="HBKQ01052844">
    <property type="protein sequence ID" value="CAE2278705.1"/>
    <property type="molecule type" value="Transcribed_RNA"/>
</dbReference>
<dbReference type="SUPFAM" id="SSF53474">
    <property type="entry name" value="alpha/beta-Hydrolases"/>
    <property type="match status" value="1"/>
</dbReference>
<dbReference type="AlphaFoldDB" id="A0A7S4NCV1"/>
<proteinExistence type="predicted"/>
<dbReference type="Gene3D" id="3.40.50.1820">
    <property type="entry name" value="alpha/beta hydrolase"/>
    <property type="match status" value="1"/>
</dbReference>
<gene>
    <name evidence="1" type="ORF">OAUR00152_LOCUS36344</name>
</gene>
<sequence>MILSSEGLPSVVDTAAREAYMGRTALSLPFKLKFMPRDTLRWRLDEWLFAGCADVRSKSDDGSLSRDLGDLPVLIVAGERDETLPSVEEAARLASSDVLRDARIKVVDGAGHASTLGSRVDLAAEMRARFSLLRDGGGRTAMKAEAARGAGTKELGMEPRYDGGWIGLNPLKYWSEEYFKRWESR</sequence>